<feature type="compositionally biased region" description="Low complexity" evidence="1">
    <location>
        <begin position="76"/>
        <end position="89"/>
    </location>
</feature>
<name>A0A1V6ZAZ7_PENNA</name>
<dbReference type="Proteomes" id="UP001153461">
    <property type="component" value="Unassembled WGS sequence"/>
</dbReference>
<proteinExistence type="predicted"/>
<dbReference type="EMBL" id="MOOB01000001">
    <property type="protein sequence ID" value="OQE96678.1"/>
    <property type="molecule type" value="Genomic_DNA"/>
</dbReference>
<feature type="region of interest" description="Disordered" evidence="1">
    <location>
        <begin position="73"/>
        <end position="151"/>
    </location>
</feature>
<evidence type="ECO:0000313" key="3">
    <source>
        <dbReference type="EMBL" id="OQE96678.1"/>
    </source>
</evidence>
<accession>A0A1V6ZAZ7</accession>
<evidence type="ECO:0000313" key="4">
    <source>
        <dbReference type="Proteomes" id="UP000191691"/>
    </source>
</evidence>
<protein>
    <submittedName>
        <fullName evidence="3">Uncharacterized protein</fullName>
    </submittedName>
</protein>
<feature type="compositionally biased region" description="Low complexity" evidence="1">
    <location>
        <begin position="133"/>
        <end position="142"/>
    </location>
</feature>
<dbReference type="OMA" id="NVWYPWM"/>
<sequence>MATHTESYATLPSARQSKMKIDALLNPGDGDISPRSQHASIPSNRHSYHQPSPSFPSSPNYWYNRSYHDTSPGALSNTTATTQSSTNHSVTGPSQMFFSYRPSSDNRASLSRTQSSLSAPSSPDPYHSRERYSSVSSSSSTNGDRRRPPRPKYEEEEMYFIWYHRVDLCQEWKEVREAFNRQFPNRQRRGFQGIQCKFYRFIKEKKCPTLREQRRMRDGEFLREGASASMGDHGGAPKFGVREYTNVWYPWMRKDGDVSLR</sequence>
<dbReference type="OrthoDB" id="1684102at2759"/>
<feature type="compositionally biased region" description="Polar residues" evidence="1">
    <location>
        <begin position="34"/>
        <end position="60"/>
    </location>
</feature>
<feature type="compositionally biased region" description="Polar residues" evidence="1">
    <location>
        <begin position="90"/>
        <end position="121"/>
    </location>
</feature>
<organism evidence="3 4">
    <name type="scientific">Penicillium nalgiovense</name>
    <dbReference type="NCBI Taxonomy" id="60175"/>
    <lineage>
        <taxon>Eukaryota</taxon>
        <taxon>Fungi</taxon>
        <taxon>Dikarya</taxon>
        <taxon>Ascomycota</taxon>
        <taxon>Pezizomycotina</taxon>
        <taxon>Eurotiomycetes</taxon>
        <taxon>Eurotiomycetidae</taxon>
        <taxon>Eurotiales</taxon>
        <taxon>Aspergillaceae</taxon>
        <taxon>Penicillium</taxon>
    </lineage>
</organism>
<feature type="region of interest" description="Disordered" evidence="1">
    <location>
        <begin position="24"/>
        <end position="60"/>
    </location>
</feature>
<reference evidence="2" key="3">
    <citation type="submission" date="2021-07" db="EMBL/GenBank/DDBJ databases">
        <authorList>
            <person name="Branca A.L. A."/>
        </authorList>
    </citation>
    <scope>NUCLEOTIDE SEQUENCE</scope>
</reference>
<dbReference type="AlphaFoldDB" id="A0A1V6ZAZ7"/>
<dbReference type="STRING" id="60175.A0A1V6ZAZ7"/>
<reference evidence="4" key="2">
    <citation type="journal article" date="2017" name="Nat. Microbiol.">
        <title>Global analysis of biosynthetic gene clusters reveals vast potential of secondary metabolite production in Penicillium species.</title>
        <authorList>
            <person name="Nielsen J.C."/>
            <person name="Grijseels S."/>
            <person name="Prigent S."/>
            <person name="Ji B."/>
            <person name="Dainat J."/>
            <person name="Nielsen K.F."/>
            <person name="Frisvad J.C."/>
            <person name="Workman M."/>
            <person name="Nielsen J."/>
        </authorList>
    </citation>
    <scope>NUCLEOTIDE SEQUENCE [LARGE SCALE GENOMIC DNA]</scope>
    <source>
        <strain evidence="4">IBT 13039</strain>
    </source>
</reference>
<reference evidence="3" key="1">
    <citation type="submission" date="2016-10" db="EMBL/GenBank/DDBJ databases">
        <title>Uncovering the secondary metabolism of Penicillium species provides insights into the evolution of 6-MSA pathways.</title>
        <authorList>
            <person name="Nielsen J.C."/>
            <person name="Nielsen J."/>
        </authorList>
    </citation>
    <scope>NUCLEOTIDE SEQUENCE [LARGE SCALE GENOMIC DNA]</scope>
    <source>
        <strain evidence="3">IBT 13039</strain>
    </source>
</reference>
<evidence type="ECO:0000313" key="2">
    <source>
        <dbReference type="EMBL" id="CAG7956320.1"/>
    </source>
</evidence>
<comment type="caution">
    <text evidence="3">The sequence shown here is derived from an EMBL/GenBank/DDBJ whole genome shotgun (WGS) entry which is preliminary data.</text>
</comment>
<evidence type="ECO:0000256" key="1">
    <source>
        <dbReference type="SAM" id="MobiDB-lite"/>
    </source>
</evidence>
<dbReference type="EMBL" id="CAJVNV010000016">
    <property type="protein sequence ID" value="CAG7956320.1"/>
    <property type="molecule type" value="Genomic_DNA"/>
</dbReference>
<dbReference type="Proteomes" id="UP000191691">
    <property type="component" value="Unassembled WGS sequence"/>
</dbReference>
<gene>
    <name evidence="3" type="ORF">PENNAL_c0001G10687</name>
    <name evidence="2" type="ORF">PNAL_LOCUS640</name>
</gene>
<keyword evidence="4" id="KW-1185">Reference proteome</keyword>